<evidence type="ECO:0000313" key="9">
    <source>
        <dbReference type="Proteomes" id="UP001328107"/>
    </source>
</evidence>
<evidence type="ECO:0000256" key="5">
    <source>
        <dbReference type="ARBA" id="ARBA00022840"/>
    </source>
</evidence>
<dbReference type="InterPro" id="IPR041679">
    <property type="entry name" value="DNA2/NAM7-like_C"/>
</dbReference>
<keyword evidence="9" id="KW-1185">Reference proteome</keyword>
<feature type="domain" description="Helicase ATP-binding" evidence="7">
    <location>
        <begin position="217"/>
        <end position="443"/>
    </location>
</feature>
<accession>A0AAN5I6R1</accession>
<evidence type="ECO:0000259" key="7">
    <source>
        <dbReference type="SMART" id="SM00487"/>
    </source>
</evidence>
<dbReference type="Pfam" id="PF13086">
    <property type="entry name" value="AAA_11"/>
    <property type="match status" value="2"/>
</dbReference>
<dbReference type="GO" id="GO:0005524">
    <property type="term" value="F:ATP binding"/>
    <property type="evidence" value="ECO:0007669"/>
    <property type="project" value="UniProtKB-KW"/>
</dbReference>
<comment type="catalytic activity">
    <reaction evidence="6">
        <text>ATP + H2O = ADP + phosphate + H(+)</text>
        <dbReference type="Rhea" id="RHEA:13065"/>
        <dbReference type="ChEBI" id="CHEBI:15377"/>
        <dbReference type="ChEBI" id="CHEBI:15378"/>
        <dbReference type="ChEBI" id="CHEBI:30616"/>
        <dbReference type="ChEBI" id="CHEBI:43474"/>
        <dbReference type="ChEBI" id="CHEBI:456216"/>
        <dbReference type="EC" id="3.6.4.12"/>
    </reaction>
    <physiologicalReaction direction="left-to-right" evidence="6">
        <dbReference type="Rhea" id="RHEA:13066"/>
    </physiologicalReaction>
</comment>
<dbReference type="SUPFAM" id="SSF52540">
    <property type="entry name" value="P-loop containing nucleoside triphosphate hydrolases"/>
    <property type="match status" value="1"/>
</dbReference>
<comment type="caution">
    <text evidence="8">The sequence shown here is derived from an EMBL/GenBank/DDBJ whole genome shotgun (WGS) entry which is preliminary data.</text>
</comment>
<dbReference type="Gene3D" id="3.40.50.300">
    <property type="entry name" value="P-loop containing nucleotide triphosphate hydrolases"/>
    <property type="match status" value="2"/>
</dbReference>
<dbReference type="PANTHER" id="PTHR43788:SF16">
    <property type="entry name" value="HELICASE WITH ZINC FINGER 2"/>
    <property type="match status" value="1"/>
</dbReference>
<dbReference type="InterPro" id="IPR047187">
    <property type="entry name" value="SF1_C_Upf1"/>
</dbReference>
<dbReference type="EMBL" id="BTRK01000005">
    <property type="protein sequence ID" value="GMR53519.1"/>
    <property type="molecule type" value="Genomic_DNA"/>
</dbReference>
<dbReference type="CDD" id="cd18808">
    <property type="entry name" value="SF1_C_Upf1"/>
    <property type="match status" value="1"/>
</dbReference>
<evidence type="ECO:0000256" key="6">
    <source>
        <dbReference type="ARBA" id="ARBA00048432"/>
    </source>
</evidence>
<keyword evidence="2" id="KW-0547">Nucleotide-binding</keyword>
<comment type="similarity">
    <text evidence="1">Belongs to the DNA2/NAM7 helicase family.</text>
</comment>
<dbReference type="InterPro" id="IPR041677">
    <property type="entry name" value="DNA2/NAM7_AAA_11"/>
</dbReference>
<dbReference type="InterPro" id="IPR014001">
    <property type="entry name" value="Helicase_ATP-bd"/>
</dbReference>
<keyword evidence="5" id="KW-0067">ATP-binding</keyword>
<dbReference type="AlphaFoldDB" id="A0AAN5I6R1"/>
<evidence type="ECO:0000256" key="4">
    <source>
        <dbReference type="ARBA" id="ARBA00022806"/>
    </source>
</evidence>
<dbReference type="InterPro" id="IPR050534">
    <property type="entry name" value="Coronavir_polyprotein_1ab"/>
</dbReference>
<dbReference type="Proteomes" id="UP001328107">
    <property type="component" value="Unassembled WGS sequence"/>
</dbReference>
<protein>
    <recommendedName>
        <fullName evidence="7">Helicase ATP-binding domain-containing protein</fullName>
    </recommendedName>
</protein>
<evidence type="ECO:0000313" key="8">
    <source>
        <dbReference type="EMBL" id="GMR53519.1"/>
    </source>
</evidence>
<evidence type="ECO:0000256" key="3">
    <source>
        <dbReference type="ARBA" id="ARBA00022801"/>
    </source>
</evidence>
<name>A0AAN5I6R1_9BILA</name>
<sequence>MLNQARIIANVRIFSRILGCSQRQKSLMGRHKSRTEKVKFPSPFVVLMNEWRKLLEKQAEEYNLEMKTVFQNGSEDAYSQGYAILPITVADCEYDKFTKRSTVTFNILQTNPNTKNIFNTRSHVSICDYEYESSSNFGVVISNNSLSVFKVLISGRFSYTSDSKFAMHPYPFARSLEAISKFIQEDLVPSLPCRKLVDMAFRGSLMPSIHHDKSFSPTQPLNYSQRRAVAAALNPKRPFVCIQGPPGTGKTNVVTEIIVQCVREKKRVLVVAQTHAALGEIMERLNGMGEDSHIKLDTIDTRVREEAPPHILEQLESKNEKDVGAALKELWTLKKKLLSGCFVIVSTVANSQVRELSSGYGWDPSVVVMDEAGQVSEASSWIAGAYAPRIVLSGDPMQLPPFVLTNDAKIVSLLERLMKEFKSANCTFLLDEQFRMNEAIMHWSNDRFYNGLLKAHPSVAGHLISDLYQDFPPEINLPMIHFDMDTVNSKNEEGVDKSFRNIEEAKQIVRYIRCLIRFGIREENVGVISPYFAQIAFIRQMLVDRPGIMVDTVDAFQGKQKEIILFSLVRLNKRRNVGFVTDGRRMNVAVTRARRQFCLFGSLEMMKADPTLKSLIPFLQKKSPSEMDV</sequence>
<gene>
    <name evidence="8" type="ORF">PMAYCL1PPCAC_23714</name>
</gene>
<organism evidence="8 9">
    <name type="scientific">Pristionchus mayeri</name>
    <dbReference type="NCBI Taxonomy" id="1317129"/>
    <lineage>
        <taxon>Eukaryota</taxon>
        <taxon>Metazoa</taxon>
        <taxon>Ecdysozoa</taxon>
        <taxon>Nematoda</taxon>
        <taxon>Chromadorea</taxon>
        <taxon>Rhabditida</taxon>
        <taxon>Rhabditina</taxon>
        <taxon>Diplogasteromorpha</taxon>
        <taxon>Diplogasteroidea</taxon>
        <taxon>Neodiplogasteridae</taxon>
        <taxon>Pristionchus</taxon>
    </lineage>
</organism>
<dbReference type="InterPro" id="IPR027417">
    <property type="entry name" value="P-loop_NTPase"/>
</dbReference>
<evidence type="ECO:0000256" key="2">
    <source>
        <dbReference type="ARBA" id="ARBA00022741"/>
    </source>
</evidence>
<reference evidence="9" key="1">
    <citation type="submission" date="2022-10" db="EMBL/GenBank/DDBJ databases">
        <title>Genome assembly of Pristionchus species.</title>
        <authorList>
            <person name="Yoshida K."/>
            <person name="Sommer R.J."/>
        </authorList>
    </citation>
    <scope>NUCLEOTIDE SEQUENCE [LARGE SCALE GENOMIC DNA]</scope>
    <source>
        <strain evidence="9">RS5460</strain>
    </source>
</reference>
<dbReference type="SMART" id="SM00487">
    <property type="entry name" value="DEXDc"/>
    <property type="match status" value="1"/>
</dbReference>
<dbReference type="PANTHER" id="PTHR43788">
    <property type="entry name" value="DNA2/NAM7 HELICASE FAMILY MEMBER"/>
    <property type="match status" value="1"/>
</dbReference>
<dbReference type="GO" id="GO:0016787">
    <property type="term" value="F:hydrolase activity"/>
    <property type="evidence" value="ECO:0007669"/>
    <property type="project" value="UniProtKB-KW"/>
</dbReference>
<keyword evidence="4" id="KW-0347">Helicase</keyword>
<dbReference type="Pfam" id="PF13087">
    <property type="entry name" value="AAA_12"/>
    <property type="match status" value="1"/>
</dbReference>
<proteinExistence type="inferred from homology"/>
<evidence type="ECO:0000256" key="1">
    <source>
        <dbReference type="ARBA" id="ARBA00007913"/>
    </source>
</evidence>
<dbReference type="GO" id="GO:0043139">
    <property type="term" value="F:5'-3' DNA helicase activity"/>
    <property type="evidence" value="ECO:0007669"/>
    <property type="project" value="TreeGrafter"/>
</dbReference>
<keyword evidence="3" id="KW-0378">Hydrolase</keyword>